<dbReference type="InterPro" id="IPR038078">
    <property type="entry name" value="PhoU-like_sf"/>
</dbReference>
<dbReference type="STRING" id="1817816.A2Y64_08415"/>
<sequence>MFNRFMEAWRSKGLLSQALEKTQAMIETVAKTYSYVREYLLRGVKPDVDIYGRDRFVNHLNREIRRLIAEHLVVNPGDDPIAGLVLLNVNIDLERVGDFTKNLFEVAKSYAGPILESKYHRLAELLDIEELVMEDFALTRKAFVDFDSAAAHQVCDNHRKLAPKTTELINELFVFTGVSVKDAVMAVLVCRYSKRINAHLMNVASTVINPFDWVSYQYDGDPAGSKELD</sequence>
<proteinExistence type="predicted"/>
<dbReference type="EMBL" id="MFAF01000015">
    <property type="protein sequence ID" value="OGD79150.1"/>
    <property type="molecule type" value="Genomic_DNA"/>
</dbReference>
<accession>A0A1F5FHU0</accession>
<dbReference type="Proteomes" id="UP000177187">
    <property type="component" value="Unassembled WGS sequence"/>
</dbReference>
<gene>
    <name evidence="1" type="ORF">A2Y64_08415</name>
</gene>
<dbReference type="AlphaFoldDB" id="A0A1F5FHU0"/>
<reference evidence="1 2" key="1">
    <citation type="journal article" date="2016" name="Nat. Commun.">
        <title>Thousands of microbial genomes shed light on interconnected biogeochemical processes in an aquifer system.</title>
        <authorList>
            <person name="Anantharaman K."/>
            <person name="Brown C.T."/>
            <person name="Hug L.A."/>
            <person name="Sharon I."/>
            <person name="Castelle C.J."/>
            <person name="Probst A.J."/>
            <person name="Thomas B.C."/>
            <person name="Singh A."/>
            <person name="Wilkins M.J."/>
            <person name="Karaoz U."/>
            <person name="Brodie E.L."/>
            <person name="Williams K.H."/>
            <person name="Hubbard S.S."/>
            <person name="Banfield J.F."/>
        </authorList>
    </citation>
    <scope>NUCLEOTIDE SEQUENCE [LARGE SCALE GENOMIC DNA]</scope>
</reference>
<organism evidence="1 2">
    <name type="scientific">Candidatus Coatesbacteria bacterium RBG_13_66_14</name>
    <dbReference type="NCBI Taxonomy" id="1817816"/>
    <lineage>
        <taxon>Bacteria</taxon>
        <taxon>Candidatus Coatesiibacteriota</taxon>
    </lineage>
</organism>
<protein>
    <recommendedName>
        <fullName evidence="3">PhoU domain-containing protein</fullName>
    </recommendedName>
</protein>
<dbReference type="Gene3D" id="1.20.58.220">
    <property type="entry name" value="Phosphate transport system protein phou homolog 2, domain 2"/>
    <property type="match status" value="1"/>
</dbReference>
<evidence type="ECO:0000313" key="2">
    <source>
        <dbReference type="Proteomes" id="UP000177187"/>
    </source>
</evidence>
<evidence type="ECO:0008006" key="3">
    <source>
        <dbReference type="Google" id="ProtNLM"/>
    </source>
</evidence>
<comment type="caution">
    <text evidence="1">The sequence shown here is derived from an EMBL/GenBank/DDBJ whole genome shotgun (WGS) entry which is preliminary data.</text>
</comment>
<name>A0A1F5FHU0_9BACT</name>
<dbReference type="SUPFAM" id="SSF109755">
    <property type="entry name" value="PhoU-like"/>
    <property type="match status" value="1"/>
</dbReference>
<evidence type="ECO:0000313" key="1">
    <source>
        <dbReference type="EMBL" id="OGD79150.1"/>
    </source>
</evidence>